<dbReference type="Proteomes" id="UP000887565">
    <property type="component" value="Unplaced"/>
</dbReference>
<protein>
    <submittedName>
        <fullName evidence="2">Uncharacterized protein</fullName>
    </submittedName>
</protein>
<sequence>MWKEATLPYINHIDQEAAGSYCSYQKINHKIVLRVDPLPMGFRNHVMADRTNKPKLPVRHPKKTREELEKEEEEMYVYIDETERCENTDPDTQREYEALGSYLSSDPSDVELPTSRTLYGPHFKQNDPIFEPTTLRDAIGKDSLTFLRTLCDTSNIWNLNRVANHISPILYYLWPATIKEGGKHTILECQRTDEHV</sequence>
<dbReference type="AlphaFoldDB" id="A0A915JF74"/>
<evidence type="ECO:0000313" key="1">
    <source>
        <dbReference type="Proteomes" id="UP000887565"/>
    </source>
</evidence>
<dbReference type="WBParaSite" id="nRc.2.0.1.t24211-RA">
    <property type="protein sequence ID" value="nRc.2.0.1.t24211-RA"/>
    <property type="gene ID" value="nRc.2.0.1.g24211"/>
</dbReference>
<proteinExistence type="predicted"/>
<organism evidence="1 2">
    <name type="scientific">Romanomermis culicivorax</name>
    <name type="common">Nematode worm</name>
    <dbReference type="NCBI Taxonomy" id="13658"/>
    <lineage>
        <taxon>Eukaryota</taxon>
        <taxon>Metazoa</taxon>
        <taxon>Ecdysozoa</taxon>
        <taxon>Nematoda</taxon>
        <taxon>Enoplea</taxon>
        <taxon>Dorylaimia</taxon>
        <taxon>Mermithida</taxon>
        <taxon>Mermithoidea</taxon>
        <taxon>Mermithidae</taxon>
        <taxon>Romanomermis</taxon>
    </lineage>
</organism>
<keyword evidence="1" id="KW-1185">Reference proteome</keyword>
<name>A0A915JF74_ROMCU</name>
<reference evidence="2" key="1">
    <citation type="submission" date="2022-11" db="UniProtKB">
        <authorList>
            <consortium name="WormBaseParasite"/>
        </authorList>
    </citation>
    <scope>IDENTIFICATION</scope>
</reference>
<accession>A0A915JF74</accession>
<evidence type="ECO:0000313" key="2">
    <source>
        <dbReference type="WBParaSite" id="nRc.2.0.1.t24211-RA"/>
    </source>
</evidence>